<dbReference type="GO" id="GO:0016987">
    <property type="term" value="F:sigma factor activity"/>
    <property type="evidence" value="ECO:0007669"/>
    <property type="project" value="UniProtKB-KW"/>
</dbReference>
<dbReference type="InterPro" id="IPR036388">
    <property type="entry name" value="WH-like_DNA-bd_sf"/>
</dbReference>
<dbReference type="GO" id="GO:0006352">
    <property type="term" value="P:DNA-templated transcription initiation"/>
    <property type="evidence" value="ECO:0007669"/>
    <property type="project" value="InterPro"/>
</dbReference>
<dbReference type="RefSeq" id="WP_369045926.1">
    <property type="nucleotide sequence ID" value="NZ_CP163302.1"/>
</dbReference>
<protein>
    <submittedName>
        <fullName evidence="8">Sigma-70 family RNA polymerase sigma factor</fullName>
    </submittedName>
</protein>
<evidence type="ECO:0000256" key="4">
    <source>
        <dbReference type="ARBA" id="ARBA00023082"/>
    </source>
</evidence>
<name>A0AB39L4U5_9MICC</name>
<comment type="subunit">
    <text evidence="2">Interacts transiently with the RNA polymerase catalytic core formed by RpoA, RpoB, RpoC and RpoZ (2 alpha, 1 beta, 1 beta' and 1 omega subunit) to form the RNA polymerase holoenzyme that can initiate transcription.</text>
</comment>
<dbReference type="AlphaFoldDB" id="A0AB39L4U5"/>
<dbReference type="InterPro" id="IPR013324">
    <property type="entry name" value="RNA_pol_sigma_r3/r4-like"/>
</dbReference>
<organism evidence="8">
    <name type="scientific">Sinomonas puerhi</name>
    <dbReference type="NCBI Taxonomy" id="3238584"/>
    <lineage>
        <taxon>Bacteria</taxon>
        <taxon>Bacillati</taxon>
        <taxon>Actinomycetota</taxon>
        <taxon>Actinomycetes</taxon>
        <taxon>Micrococcales</taxon>
        <taxon>Micrococcaceae</taxon>
        <taxon>Sinomonas</taxon>
    </lineage>
</organism>
<evidence type="ECO:0000256" key="3">
    <source>
        <dbReference type="ARBA" id="ARBA00023015"/>
    </source>
</evidence>
<dbReference type="SUPFAM" id="SSF88946">
    <property type="entry name" value="Sigma2 domain of RNA polymerase sigma factors"/>
    <property type="match status" value="1"/>
</dbReference>
<dbReference type="Pfam" id="PF04542">
    <property type="entry name" value="Sigma70_r2"/>
    <property type="match status" value="1"/>
</dbReference>
<comment type="similarity">
    <text evidence="1">Belongs to the sigma-70 factor family. ECF subfamily.</text>
</comment>
<keyword evidence="3" id="KW-0805">Transcription regulation</keyword>
<evidence type="ECO:0000259" key="7">
    <source>
        <dbReference type="Pfam" id="PF08281"/>
    </source>
</evidence>
<evidence type="ECO:0000259" key="6">
    <source>
        <dbReference type="Pfam" id="PF04542"/>
    </source>
</evidence>
<dbReference type="KEGG" id="spue:AB5L97_19345"/>
<dbReference type="PANTHER" id="PTHR30173:SF43">
    <property type="entry name" value="ECF RNA POLYMERASE SIGMA FACTOR SIGI-RELATED"/>
    <property type="match status" value="1"/>
</dbReference>
<dbReference type="InterPro" id="IPR014284">
    <property type="entry name" value="RNA_pol_sigma-70_dom"/>
</dbReference>
<evidence type="ECO:0000313" key="8">
    <source>
        <dbReference type="EMBL" id="XDP45385.1"/>
    </source>
</evidence>
<dbReference type="InterPro" id="IPR013249">
    <property type="entry name" value="RNA_pol_sigma70_r4_t2"/>
</dbReference>
<dbReference type="SUPFAM" id="SSF54427">
    <property type="entry name" value="NTF2-like"/>
    <property type="match status" value="1"/>
</dbReference>
<gene>
    <name evidence="8" type="ORF">AB5L97_19345</name>
</gene>
<dbReference type="Gene3D" id="1.10.10.10">
    <property type="entry name" value="Winged helix-like DNA-binding domain superfamily/Winged helix DNA-binding domain"/>
    <property type="match status" value="1"/>
</dbReference>
<keyword evidence="5" id="KW-0804">Transcription</keyword>
<dbReference type="Pfam" id="PF08281">
    <property type="entry name" value="Sigma70_r4_2"/>
    <property type="match status" value="1"/>
</dbReference>
<keyword evidence="4" id="KW-0731">Sigma factor</keyword>
<dbReference type="InterPro" id="IPR052704">
    <property type="entry name" value="ECF_Sigma-70_Domain"/>
</dbReference>
<dbReference type="PANTHER" id="PTHR30173">
    <property type="entry name" value="SIGMA 19 FACTOR"/>
    <property type="match status" value="1"/>
</dbReference>
<feature type="domain" description="RNA polymerase sigma-70 region 2" evidence="6">
    <location>
        <begin position="14"/>
        <end position="73"/>
    </location>
</feature>
<reference evidence="8" key="1">
    <citation type="submission" date="2024-07" db="EMBL/GenBank/DDBJ databases">
        <authorList>
            <person name="fu j."/>
        </authorList>
    </citation>
    <scope>NUCLEOTIDE SEQUENCE</scope>
    <source>
        <strain evidence="8">P10A9</strain>
    </source>
</reference>
<proteinExistence type="inferred from homology"/>
<dbReference type="NCBIfam" id="TIGR02937">
    <property type="entry name" value="sigma70-ECF"/>
    <property type="match status" value="1"/>
</dbReference>
<accession>A0AB39L4U5</accession>
<dbReference type="GO" id="GO:0003677">
    <property type="term" value="F:DNA binding"/>
    <property type="evidence" value="ECO:0007669"/>
    <property type="project" value="InterPro"/>
</dbReference>
<evidence type="ECO:0000256" key="5">
    <source>
        <dbReference type="ARBA" id="ARBA00023163"/>
    </source>
</evidence>
<dbReference type="InterPro" id="IPR013325">
    <property type="entry name" value="RNA_pol_sigma_r2"/>
</dbReference>
<feature type="domain" description="RNA polymerase sigma factor 70 region 4 type 2" evidence="7">
    <location>
        <begin position="106"/>
        <end position="156"/>
    </location>
</feature>
<dbReference type="Gene3D" id="1.10.1740.10">
    <property type="match status" value="1"/>
</dbReference>
<dbReference type="SUPFAM" id="SSF88659">
    <property type="entry name" value="Sigma3 and sigma4 domains of RNA polymerase sigma factors"/>
    <property type="match status" value="1"/>
</dbReference>
<sequence>MEEDLLAERFEVERTRLRGVAYRMLGSLAEADDALQEAWLRLSSTEAEAIESLPAWLTTVVGRICLNVLRSRGARPEVPLEAALTAARLDPGPEEEALLADQVGLALLVVLDRLQPAERLAFVLHDMFDVPFEPIAQILNKSAEATRQLASRARRRVEGSPVPEPDRARQARAVHAYLRAVRTGDLEALVAVLDPEVLLVADGAAVPGGVAVALRGSQKVARAAAASAARAPFARTAIIDGAVGIVVAPRGRLRIALLFTVQSTQDGERVTRVDVVADPSRLAALGVSVLEGWRERAGAPGPDPY</sequence>
<evidence type="ECO:0000256" key="1">
    <source>
        <dbReference type="ARBA" id="ARBA00010641"/>
    </source>
</evidence>
<dbReference type="EMBL" id="CP163302">
    <property type="protein sequence ID" value="XDP45385.1"/>
    <property type="molecule type" value="Genomic_DNA"/>
</dbReference>
<dbReference type="InterPro" id="IPR032710">
    <property type="entry name" value="NTF2-like_dom_sf"/>
</dbReference>
<dbReference type="InterPro" id="IPR007627">
    <property type="entry name" value="RNA_pol_sigma70_r2"/>
</dbReference>
<evidence type="ECO:0000256" key="2">
    <source>
        <dbReference type="ARBA" id="ARBA00011344"/>
    </source>
</evidence>